<protein>
    <submittedName>
        <fullName evidence="1">Uncharacterized protein</fullName>
    </submittedName>
</protein>
<evidence type="ECO:0000313" key="2">
    <source>
        <dbReference type="Proteomes" id="UP000183015"/>
    </source>
</evidence>
<proteinExistence type="predicted"/>
<dbReference type="EMBL" id="FOAZ01000010">
    <property type="protein sequence ID" value="SEL58681.1"/>
    <property type="molecule type" value="Genomic_DNA"/>
</dbReference>
<dbReference type="AlphaFoldDB" id="A0A1H7REL6"/>
<keyword evidence="2" id="KW-1185">Reference proteome</keyword>
<gene>
    <name evidence="1" type="ORF">SAMN05414137_11090</name>
</gene>
<accession>A0A1H7REL6</accession>
<organism evidence="1 2">
    <name type="scientific">Streptacidiphilus jiangxiensis</name>
    <dbReference type="NCBI Taxonomy" id="235985"/>
    <lineage>
        <taxon>Bacteria</taxon>
        <taxon>Bacillati</taxon>
        <taxon>Actinomycetota</taxon>
        <taxon>Actinomycetes</taxon>
        <taxon>Kitasatosporales</taxon>
        <taxon>Streptomycetaceae</taxon>
        <taxon>Streptacidiphilus</taxon>
    </lineage>
</organism>
<dbReference type="Proteomes" id="UP000183015">
    <property type="component" value="Unassembled WGS sequence"/>
</dbReference>
<sequence>MRQVIWMIEAAEKGQPWITEEYRLPESFDIDTAAAWVGDHPDLVGSVFDVPPSRIPEMEQLLGITADADRVEYFLVARAD</sequence>
<reference evidence="2" key="1">
    <citation type="submission" date="2016-10" db="EMBL/GenBank/DDBJ databases">
        <authorList>
            <person name="Varghese N."/>
        </authorList>
    </citation>
    <scope>NUCLEOTIDE SEQUENCE [LARGE SCALE GENOMIC DNA]</scope>
    <source>
        <strain evidence="2">DSM 45096 / BCRC 16803 / CGMCC 4.1857 / CIP 109030 / JCM 12277 / KCTC 19219 / NBRC 100920 / 33214</strain>
    </source>
</reference>
<name>A0A1H7REL6_STRJI</name>
<evidence type="ECO:0000313" key="1">
    <source>
        <dbReference type="EMBL" id="SEL58681.1"/>
    </source>
</evidence>